<dbReference type="EMBL" id="DVIQ01000060">
    <property type="protein sequence ID" value="HIS31914.1"/>
    <property type="molecule type" value="Genomic_DNA"/>
</dbReference>
<feature type="compositionally biased region" description="Low complexity" evidence="1">
    <location>
        <begin position="152"/>
        <end position="165"/>
    </location>
</feature>
<dbReference type="Pfam" id="PF08239">
    <property type="entry name" value="SH3_3"/>
    <property type="match status" value="1"/>
</dbReference>
<name>A0A9D1ETF2_9FIRM</name>
<reference evidence="4" key="2">
    <citation type="journal article" date="2021" name="PeerJ">
        <title>Extensive microbial diversity within the chicken gut microbiome revealed by metagenomics and culture.</title>
        <authorList>
            <person name="Gilroy R."/>
            <person name="Ravi A."/>
            <person name="Getino M."/>
            <person name="Pursley I."/>
            <person name="Horton D.L."/>
            <person name="Alikhan N.F."/>
            <person name="Baker D."/>
            <person name="Gharbi K."/>
            <person name="Hall N."/>
            <person name="Watson M."/>
            <person name="Adriaenssens E.M."/>
            <person name="Foster-Nyarko E."/>
            <person name="Jarju S."/>
            <person name="Secka A."/>
            <person name="Antonio M."/>
            <person name="Oren A."/>
            <person name="Chaudhuri R.R."/>
            <person name="La Ragione R."/>
            <person name="Hildebrand F."/>
            <person name="Pallen M.J."/>
        </authorList>
    </citation>
    <scope>NUCLEOTIDE SEQUENCE</scope>
    <source>
        <strain evidence="4">CHK190-19873</strain>
    </source>
</reference>
<accession>A0A9D1ETF2</accession>
<proteinExistence type="predicted"/>
<dbReference type="AlphaFoldDB" id="A0A9D1ETF2"/>
<keyword evidence="2" id="KW-0472">Membrane</keyword>
<protein>
    <submittedName>
        <fullName evidence="4">SH3 domain-containing protein</fullName>
    </submittedName>
</protein>
<evidence type="ECO:0000256" key="2">
    <source>
        <dbReference type="SAM" id="Phobius"/>
    </source>
</evidence>
<organism evidence="4 5">
    <name type="scientific">Candidatus Limivivens intestinipullorum</name>
    <dbReference type="NCBI Taxonomy" id="2840858"/>
    <lineage>
        <taxon>Bacteria</taxon>
        <taxon>Bacillati</taxon>
        <taxon>Bacillota</taxon>
        <taxon>Clostridia</taxon>
        <taxon>Lachnospirales</taxon>
        <taxon>Lachnospiraceae</taxon>
        <taxon>Lachnospiraceae incertae sedis</taxon>
        <taxon>Candidatus Limivivens</taxon>
    </lineage>
</organism>
<evidence type="ECO:0000259" key="3">
    <source>
        <dbReference type="Pfam" id="PF08239"/>
    </source>
</evidence>
<keyword evidence="2" id="KW-0812">Transmembrane</keyword>
<sequence length="227" mass="23074">MEKKRHSPGDFQPLLLVLLVIAVIIAAIAVIYMLGGSYLRTESGGWADVSGETAASVSGEAMAQTGESPADGSSGQTGETSADGSSGQTGETSAGGNAGQTEDPQADGAGAQTETPVSDGNTGTENPGEENAPQTETPSAEDSAVQTENPTADGSAGQSEAAAGQTESESVYMVLQVTCNFRAGPSMDAEIYGTREAGTTVQFLEDVGGWYHVIIDGVEGYMGSQFF</sequence>
<feature type="compositionally biased region" description="Polar residues" evidence="1">
    <location>
        <begin position="132"/>
        <end position="150"/>
    </location>
</feature>
<gene>
    <name evidence="4" type="ORF">IAB44_10270</name>
</gene>
<feature type="compositionally biased region" description="Polar residues" evidence="1">
    <location>
        <begin position="112"/>
        <end position="125"/>
    </location>
</feature>
<evidence type="ECO:0000256" key="1">
    <source>
        <dbReference type="SAM" id="MobiDB-lite"/>
    </source>
</evidence>
<reference evidence="4" key="1">
    <citation type="submission" date="2020-10" db="EMBL/GenBank/DDBJ databases">
        <authorList>
            <person name="Gilroy R."/>
        </authorList>
    </citation>
    <scope>NUCLEOTIDE SEQUENCE</scope>
    <source>
        <strain evidence="4">CHK190-19873</strain>
    </source>
</reference>
<evidence type="ECO:0000313" key="5">
    <source>
        <dbReference type="Proteomes" id="UP000823935"/>
    </source>
</evidence>
<dbReference type="Proteomes" id="UP000823935">
    <property type="component" value="Unassembled WGS sequence"/>
</dbReference>
<feature type="region of interest" description="Disordered" evidence="1">
    <location>
        <begin position="57"/>
        <end position="167"/>
    </location>
</feature>
<dbReference type="Gene3D" id="2.30.30.40">
    <property type="entry name" value="SH3 Domains"/>
    <property type="match status" value="1"/>
</dbReference>
<evidence type="ECO:0000313" key="4">
    <source>
        <dbReference type="EMBL" id="HIS31914.1"/>
    </source>
</evidence>
<feature type="domain" description="SH3b" evidence="3">
    <location>
        <begin position="180"/>
        <end position="225"/>
    </location>
</feature>
<feature type="compositionally biased region" description="Polar residues" evidence="1">
    <location>
        <begin position="65"/>
        <end position="103"/>
    </location>
</feature>
<comment type="caution">
    <text evidence="4">The sequence shown here is derived from an EMBL/GenBank/DDBJ whole genome shotgun (WGS) entry which is preliminary data.</text>
</comment>
<keyword evidence="2" id="KW-1133">Transmembrane helix</keyword>
<feature type="transmembrane region" description="Helical" evidence="2">
    <location>
        <begin position="14"/>
        <end position="34"/>
    </location>
</feature>
<dbReference type="InterPro" id="IPR003646">
    <property type="entry name" value="SH3-like_bac-type"/>
</dbReference>